<comment type="similarity">
    <text evidence="1">Belongs to the peptidase S12 family.</text>
</comment>
<dbReference type="InterPro" id="IPR001466">
    <property type="entry name" value="Beta-lactam-related"/>
</dbReference>
<gene>
    <name evidence="3" type="ORF">BN869_000010183_1</name>
</gene>
<reference evidence="3" key="1">
    <citation type="submission" date="2015-01" db="EMBL/GenBank/DDBJ databases">
        <authorList>
            <person name="Durling Mikael"/>
        </authorList>
    </citation>
    <scope>NUCLEOTIDE SEQUENCE</scope>
</reference>
<dbReference type="InterPro" id="IPR050491">
    <property type="entry name" value="AmpC-like"/>
</dbReference>
<dbReference type="Pfam" id="PF00144">
    <property type="entry name" value="Beta-lactamase"/>
    <property type="match status" value="1"/>
</dbReference>
<dbReference type="Gene3D" id="3.40.710.10">
    <property type="entry name" value="DD-peptidase/beta-lactamase superfamily"/>
    <property type="match status" value="1"/>
</dbReference>
<evidence type="ECO:0000313" key="3">
    <source>
        <dbReference type="EMBL" id="CEO54125.1"/>
    </source>
</evidence>
<organism evidence="3">
    <name type="scientific">Bionectria ochroleuca</name>
    <name type="common">Gliocladium roseum</name>
    <dbReference type="NCBI Taxonomy" id="29856"/>
    <lineage>
        <taxon>Eukaryota</taxon>
        <taxon>Fungi</taxon>
        <taxon>Dikarya</taxon>
        <taxon>Ascomycota</taxon>
        <taxon>Pezizomycotina</taxon>
        <taxon>Sordariomycetes</taxon>
        <taxon>Hypocreomycetidae</taxon>
        <taxon>Hypocreales</taxon>
        <taxon>Bionectriaceae</taxon>
        <taxon>Clonostachys</taxon>
    </lineage>
</organism>
<proteinExistence type="inferred from homology"/>
<feature type="domain" description="Beta-lactamase-related" evidence="2">
    <location>
        <begin position="18"/>
        <end position="350"/>
    </location>
</feature>
<evidence type="ECO:0000256" key="1">
    <source>
        <dbReference type="ARBA" id="ARBA00038215"/>
    </source>
</evidence>
<name>A0A0B7KGS0_BIOOC</name>
<protein>
    <recommendedName>
        <fullName evidence="2">Beta-lactamase-related domain-containing protein</fullName>
    </recommendedName>
</protein>
<dbReference type="PANTHER" id="PTHR46825:SF14">
    <property type="entry name" value="BETA-LACTAMASE-RELATED DOMAIN-CONTAINING PROTEIN"/>
    <property type="match status" value="1"/>
</dbReference>
<dbReference type="EMBL" id="CDPU01000040">
    <property type="protein sequence ID" value="CEO54125.1"/>
    <property type="molecule type" value="Genomic_DNA"/>
</dbReference>
<sequence>MLTELDALQKRLEALRPLIGRLRETTGAASVTFGVLHHGQVVFQGADGWRDAANALPADVNTAYMIGSTMKAMMASCCGMLVEEGKLSWNDRLAQHVPFRSVSDPTYGASGKNLVDPADLFHVVANLPVAADFRSNWSYCNYMYIVVARIIEKVSGYPSWASFLAERLLKPLGMSRSRLWRDQLSDDNIAEPHFAKDDRTPGSLPRPDLSADTLMGPAGCLWSTVPDMLKWIEAVLRSLEPPGTGDATRGILKDMNTITAHHSQLTHRGLFENTYGYGWARLSMPSRLYGFFSTNGADEDAVPGRCSARRLMLYHGGQVTGYLTTLCIFPETESAIICLSNSQALGDASDWVARAIMQELFQLSPPLDLINLAELKAHETLAAYSNLMQEYRLHQDSEGSLENLDDKFGVYKNEGLKLQLTVRPTSQSGKLGEFLINDMTTQLHYLEYFAKDTFGFPPKSREEQESRCMVDYTHYQQLLLTFTRNGDGEVNGLEWLMQPGLAPICFVRF</sequence>
<dbReference type="AlphaFoldDB" id="A0A0B7KGS0"/>
<evidence type="ECO:0000259" key="2">
    <source>
        <dbReference type="Pfam" id="PF00144"/>
    </source>
</evidence>
<dbReference type="InterPro" id="IPR012338">
    <property type="entry name" value="Beta-lactam/transpept-like"/>
</dbReference>
<dbReference type="SUPFAM" id="SSF56601">
    <property type="entry name" value="beta-lactamase/transpeptidase-like"/>
    <property type="match status" value="1"/>
</dbReference>
<accession>A0A0B7KGS0</accession>
<dbReference type="PANTHER" id="PTHR46825">
    <property type="entry name" value="D-ALANYL-D-ALANINE-CARBOXYPEPTIDASE/ENDOPEPTIDASE AMPH"/>
    <property type="match status" value="1"/>
</dbReference>